<dbReference type="SMART" id="SM00457">
    <property type="entry name" value="MACPF"/>
    <property type="match status" value="1"/>
</dbReference>
<proteinExistence type="predicted"/>
<dbReference type="OMA" id="QGHSKWL"/>
<sequence>MAGHQSKLSPQEAADRAVSVIGFGYDLCLDVKLSACKAGPDGSRLIELDGGQDRDLVLPGEVVVRGVSSSIKCDKGERTRFRSDVLSFTQMSEQINQGLSLAGKIPCGMFNSMFGNTGSWQKDAASTKTLAFDGWFITLYSIELTRSHVSLAECVKHDVPALWDPVALAGFIEKYGTHVVVGLKMGGKDVISIKQLQKSALQPDEVQSLLKEWADEKFADPDGSPESSVTPREERTFPWELSTAHTKSMRPLKRDDVTRNFVRRGGIESVQSHERWLSTVPQAPDVISMSFVPITSLLSGLRGSGFLSHAINLYLRYKPQIEELSQFLEFQIPRQWAPMYGDLPLGLRRRKISSPSLQFSLMSPRLFVNTTPVESGNRPVTGLRLYLEGKKSNHLAIHLQHLSTLPKSFQLSEQHNHSTSDNLPERGYFEPVNWSIFSHVCTAPVEHNGACFYDDARIVTKAWFEVKLVGMKKVLFLRLGFTTVTSAKIRRSEWDGPSNSSRRSGALSSMLMSTPFSAALMAPPPEKPSKVELNSAVFPGGPPNASKTARMMGFVDTKEMVRGPEDAPGCWVVNGAKLAVEGGRICIKGKYCLLTFMAEED</sequence>
<dbReference type="GO" id="GO:0005886">
    <property type="term" value="C:plasma membrane"/>
    <property type="evidence" value="ECO:0007669"/>
    <property type="project" value="TreeGrafter"/>
</dbReference>
<dbReference type="AlphaFoldDB" id="A0A7N0TJM1"/>
<protein>
    <recommendedName>
        <fullName evidence="1">MACPF domain-containing protein</fullName>
    </recommendedName>
</protein>
<evidence type="ECO:0000313" key="2">
    <source>
        <dbReference type="EnsemblPlants" id="Kaladp0039s0251.1.v1.1"/>
    </source>
</evidence>
<organism evidence="2 3">
    <name type="scientific">Kalanchoe fedtschenkoi</name>
    <name type="common">Lavender scallops</name>
    <name type="synonym">South American air plant</name>
    <dbReference type="NCBI Taxonomy" id="63787"/>
    <lineage>
        <taxon>Eukaryota</taxon>
        <taxon>Viridiplantae</taxon>
        <taxon>Streptophyta</taxon>
        <taxon>Embryophyta</taxon>
        <taxon>Tracheophyta</taxon>
        <taxon>Spermatophyta</taxon>
        <taxon>Magnoliopsida</taxon>
        <taxon>eudicotyledons</taxon>
        <taxon>Gunneridae</taxon>
        <taxon>Pentapetalae</taxon>
        <taxon>Saxifragales</taxon>
        <taxon>Crassulaceae</taxon>
        <taxon>Kalanchoe</taxon>
    </lineage>
</organism>
<dbReference type="PROSITE" id="PS51412">
    <property type="entry name" value="MACPF_2"/>
    <property type="match status" value="1"/>
</dbReference>
<accession>A0A7N0TJM1</accession>
<feature type="domain" description="MACPF" evidence="1">
    <location>
        <begin position="4"/>
        <end position="328"/>
    </location>
</feature>
<dbReference type="GO" id="GO:0010337">
    <property type="term" value="P:regulation of salicylic acid metabolic process"/>
    <property type="evidence" value="ECO:0007669"/>
    <property type="project" value="EnsemblPlants"/>
</dbReference>
<dbReference type="Proteomes" id="UP000594263">
    <property type="component" value="Unplaced"/>
</dbReference>
<dbReference type="EnsemblPlants" id="Kaladp0039s0251.1.v1.1">
    <property type="protein sequence ID" value="Kaladp0039s0251.1.v1.1"/>
    <property type="gene ID" value="Kaladp0039s0251.v1.1"/>
</dbReference>
<dbReference type="GO" id="GO:2000031">
    <property type="term" value="P:regulation of salicylic acid mediated signaling pathway"/>
    <property type="evidence" value="ECO:0007669"/>
    <property type="project" value="InterPro"/>
</dbReference>
<dbReference type="PANTHER" id="PTHR33199">
    <property type="entry name" value="MACPF DOMAIN-CONTAINING PROTEIN CAD1"/>
    <property type="match status" value="1"/>
</dbReference>
<dbReference type="GO" id="GO:0052542">
    <property type="term" value="P:defense response by callose deposition"/>
    <property type="evidence" value="ECO:0007669"/>
    <property type="project" value="EnsemblPlants"/>
</dbReference>
<dbReference type="GO" id="GO:0009626">
    <property type="term" value="P:plant-type hypersensitive response"/>
    <property type="evidence" value="ECO:0007669"/>
    <property type="project" value="EnsemblPlants"/>
</dbReference>
<reference evidence="2" key="1">
    <citation type="submission" date="2021-01" db="UniProtKB">
        <authorList>
            <consortium name="EnsemblPlants"/>
        </authorList>
    </citation>
    <scope>IDENTIFICATION</scope>
</reference>
<dbReference type="InterPro" id="IPR020864">
    <property type="entry name" value="MACPF"/>
</dbReference>
<dbReference type="Pfam" id="PF01823">
    <property type="entry name" value="MACPF"/>
    <property type="match status" value="1"/>
</dbReference>
<evidence type="ECO:0000313" key="3">
    <source>
        <dbReference type="Proteomes" id="UP000594263"/>
    </source>
</evidence>
<evidence type="ECO:0000259" key="1">
    <source>
        <dbReference type="PROSITE" id="PS51412"/>
    </source>
</evidence>
<keyword evidence="3" id="KW-1185">Reference proteome</keyword>
<dbReference type="PANTHER" id="PTHR33199:SF8">
    <property type="entry name" value="MACPF DOMAIN-CONTAINING PROTEIN NSL1"/>
    <property type="match status" value="1"/>
</dbReference>
<name>A0A7N0TJM1_KALFE</name>
<dbReference type="InterPro" id="IPR044663">
    <property type="entry name" value="CAD1/NSL1-like"/>
</dbReference>
<dbReference type="Gramene" id="Kaladp0039s0251.1.v1.1">
    <property type="protein sequence ID" value="Kaladp0039s0251.1.v1.1"/>
    <property type="gene ID" value="Kaladp0039s0251.v1.1"/>
</dbReference>